<dbReference type="Proteomes" id="UP000824120">
    <property type="component" value="Chromosome 1"/>
</dbReference>
<keyword evidence="2" id="KW-1185">Reference proteome</keyword>
<gene>
    <name evidence="1" type="ORF">H5410_004537</name>
</gene>
<proteinExistence type="predicted"/>
<sequence length="71" mass="8205">MERNANGQSDQRRCPRVTRTDRKYGVVDKKIMPPTITYNLVVPIEVFRRIGMDVNTEKIQIPSLKSTKVSK</sequence>
<organism evidence="1 2">
    <name type="scientific">Solanum commersonii</name>
    <name type="common">Commerson's wild potato</name>
    <name type="synonym">Commerson's nightshade</name>
    <dbReference type="NCBI Taxonomy" id="4109"/>
    <lineage>
        <taxon>Eukaryota</taxon>
        <taxon>Viridiplantae</taxon>
        <taxon>Streptophyta</taxon>
        <taxon>Embryophyta</taxon>
        <taxon>Tracheophyta</taxon>
        <taxon>Spermatophyta</taxon>
        <taxon>Magnoliopsida</taxon>
        <taxon>eudicotyledons</taxon>
        <taxon>Gunneridae</taxon>
        <taxon>Pentapetalae</taxon>
        <taxon>asterids</taxon>
        <taxon>lamiids</taxon>
        <taxon>Solanales</taxon>
        <taxon>Solanaceae</taxon>
        <taxon>Solanoideae</taxon>
        <taxon>Solaneae</taxon>
        <taxon>Solanum</taxon>
    </lineage>
</organism>
<comment type="caution">
    <text evidence="1">The sequence shown here is derived from an EMBL/GenBank/DDBJ whole genome shotgun (WGS) entry which is preliminary data.</text>
</comment>
<protein>
    <submittedName>
        <fullName evidence="1">Uncharacterized protein</fullName>
    </submittedName>
</protein>
<dbReference type="EMBL" id="JACXVP010000001">
    <property type="protein sequence ID" value="KAG5632820.1"/>
    <property type="molecule type" value="Genomic_DNA"/>
</dbReference>
<evidence type="ECO:0000313" key="1">
    <source>
        <dbReference type="EMBL" id="KAG5632820.1"/>
    </source>
</evidence>
<name>A0A9J6B8E1_SOLCO</name>
<evidence type="ECO:0000313" key="2">
    <source>
        <dbReference type="Proteomes" id="UP000824120"/>
    </source>
</evidence>
<dbReference type="AlphaFoldDB" id="A0A9J6B8E1"/>
<accession>A0A9J6B8E1</accession>
<reference evidence="1 2" key="1">
    <citation type="submission" date="2020-09" db="EMBL/GenBank/DDBJ databases">
        <title>De no assembly of potato wild relative species, Solanum commersonii.</title>
        <authorList>
            <person name="Cho K."/>
        </authorList>
    </citation>
    <scope>NUCLEOTIDE SEQUENCE [LARGE SCALE GENOMIC DNA]</scope>
    <source>
        <strain evidence="1">LZ3.2</strain>
        <tissue evidence="1">Leaf</tissue>
    </source>
</reference>